<keyword evidence="8" id="KW-1185">Reference proteome</keyword>
<evidence type="ECO:0000313" key="6">
    <source>
        <dbReference type="EMBL" id="GJM53710.1"/>
    </source>
</evidence>
<dbReference type="PANTHER" id="PTHR46796">
    <property type="entry name" value="HTH-TYPE TRANSCRIPTIONAL ACTIVATOR RHAS-RELATED"/>
    <property type="match status" value="1"/>
</dbReference>
<dbReference type="GO" id="GO:0043565">
    <property type="term" value="F:sequence-specific DNA binding"/>
    <property type="evidence" value="ECO:0007669"/>
    <property type="project" value="InterPro"/>
</dbReference>
<dbReference type="EMBL" id="BQKA01000069">
    <property type="protein sequence ID" value="GJM51578.1"/>
    <property type="molecule type" value="Genomic_DNA"/>
</dbReference>
<dbReference type="SUPFAM" id="SSF46689">
    <property type="entry name" value="Homeodomain-like"/>
    <property type="match status" value="1"/>
</dbReference>
<keyword evidence="3" id="KW-0804">Transcription</keyword>
<dbReference type="InterPro" id="IPR009057">
    <property type="entry name" value="Homeodomain-like_sf"/>
</dbReference>
<dbReference type="PANTHER" id="PTHR46796:SF13">
    <property type="entry name" value="HTH-TYPE TRANSCRIPTIONAL ACTIVATOR RHAS"/>
    <property type="match status" value="1"/>
</dbReference>
<evidence type="ECO:0000313" key="5">
    <source>
        <dbReference type="EMBL" id="GJM51578.1"/>
    </source>
</evidence>
<evidence type="ECO:0000256" key="3">
    <source>
        <dbReference type="ARBA" id="ARBA00023163"/>
    </source>
</evidence>
<dbReference type="Gene3D" id="1.10.10.60">
    <property type="entry name" value="Homeodomain-like"/>
    <property type="match status" value="1"/>
</dbReference>
<evidence type="ECO:0000256" key="1">
    <source>
        <dbReference type="ARBA" id="ARBA00023015"/>
    </source>
</evidence>
<evidence type="ECO:0000256" key="2">
    <source>
        <dbReference type="ARBA" id="ARBA00023125"/>
    </source>
</evidence>
<accession>A0AAV5B090</accession>
<organism evidence="5 7">
    <name type="scientific">Capnocytophaga catalasegens</name>
    <dbReference type="NCBI Taxonomy" id="1004260"/>
    <lineage>
        <taxon>Bacteria</taxon>
        <taxon>Pseudomonadati</taxon>
        <taxon>Bacteroidota</taxon>
        <taxon>Flavobacteriia</taxon>
        <taxon>Flavobacteriales</taxon>
        <taxon>Flavobacteriaceae</taxon>
        <taxon>Capnocytophaga</taxon>
    </lineage>
</organism>
<dbReference type="AlphaFoldDB" id="A0AAV5B090"/>
<name>A0AAV5B090_9FLAO</name>
<keyword evidence="1" id="KW-0805">Transcription regulation</keyword>
<keyword evidence="2" id="KW-0238">DNA-binding</keyword>
<reference evidence="5 8" key="1">
    <citation type="submission" date="2021-11" db="EMBL/GenBank/DDBJ databases">
        <title>Draft genome sequence of Capnocytophaga sp. strain KC07075 isolated from cat oral cavity.</title>
        <authorList>
            <person name="Suzuki M."/>
            <person name="Imaoka K."/>
            <person name="Kimura M."/>
            <person name="Morikawa S."/>
            <person name="Maeda K."/>
        </authorList>
    </citation>
    <scope>NUCLEOTIDE SEQUENCE</scope>
    <source>
        <strain evidence="5">KC07075</strain>
        <strain evidence="6 8">KC07079</strain>
    </source>
</reference>
<dbReference type="Proteomes" id="UP001208692">
    <property type="component" value="Unassembled WGS sequence"/>
</dbReference>
<sequence>MPAFQLNEQSISLGQLFGNEGDVLTNNIINACSIEESIALFSSFIIQKIKDVPAKYQLIEKVIHSDAISRDFSAKNLALSERQFERNFKDYTGFSLQKYTKIKRFEQVFGYLQHTKNKENLTEIAYRFGYYDQAHFNHDFKEFTGRSPKDFIMFM</sequence>
<proteinExistence type="predicted"/>
<dbReference type="InterPro" id="IPR018060">
    <property type="entry name" value="HTH_AraC"/>
</dbReference>
<dbReference type="EMBL" id="BQKB01000046">
    <property type="protein sequence ID" value="GJM53710.1"/>
    <property type="molecule type" value="Genomic_DNA"/>
</dbReference>
<protein>
    <recommendedName>
        <fullName evidence="4">HTH araC/xylS-type domain-containing protein</fullName>
    </recommendedName>
</protein>
<gene>
    <name evidence="5" type="ORF">RCZ15_25510</name>
    <name evidence="6" type="ORF">RCZ16_20260</name>
</gene>
<evidence type="ECO:0000259" key="4">
    <source>
        <dbReference type="PROSITE" id="PS01124"/>
    </source>
</evidence>
<feature type="domain" description="HTH araC/xylS-type" evidence="4">
    <location>
        <begin position="53"/>
        <end position="154"/>
    </location>
</feature>
<evidence type="ECO:0000313" key="7">
    <source>
        <dbReference type="Proteomes" id="UP001207736"/>
    </source>
</evidence>
<evidence type="ECO:0000313" key="8">
    <source>
        <dbReference type="Proteomes" id="UP001208692"/>
    </source>
</evidence>
<dbReference type="Proteomes" id="UP001207736">
    <property type="component" value="Unassembled WGS sequence"/>
</dbReference>
<dbReference type="Pfam" id="PF12833">
    <property type="entry name" value="HTH_18"/>
    <property type="match status" value="1"/>
</dbReference>
<dbReference type="InterPro" id="IPR050204">
    <property type="entry name" value="AraC_XylS_family_regulators"/>
</dbReference>
<comment type="caution">
    <text evidence="5">The sequence shown here is derived from an EMBL/GenBank/DDBJ whole genome shotgun (WGS) entry which is preliminary data.</text>
</comment>
<dbReference type="SMART" id="SM00342">
    <property type="entry name" value="HTH_ARAC"/>
    <property type="match status" value="1"/>
</dbReference>
<dbReference type="PROSITE" id="PS01124">
    <property type="entry name" value="HTH_ARAC_FAMILY_2"/>
    <property type="match status" value="1"/>
</dbReference>
<dbReference type="GO" id="GO:0003700">
    <property type="term" value="F:DNA-binding transcription factor activity"/>
    <property type="evidence" value="ECO:0007669"/>
    <property type="project" value="InterPro"/>
</dbReference>